<feature type="signal peptide" evidence="1">
    <location>
        <begin position="1"/>
        <end position="23"/>
    </location>
</feature>
<evidence type="ECO:0000313" key="3">
    <source>
        <dbReference type="Proteomes" id="UP000533429"/>
    </source>
</evidence>
<dbReference type="AlphaFoldDB" id="A0A850QUS6"/>
<sequence>MKQFVLILSCILTIILSSTIVSASELTPHSSYQALGQKKFRVIEHDTTQEGKQLQQQDLDDLF</sequence>
<evidence type="ECO:0000256" key="1">
    <source>
        <dbReference type="SAM" id="SignalP"/>
    </source>
</evidence>
<name>A0A850QUS6_PHODD</name>
<evidence type="ECO:0000313" key="2">
    <source>
        <dbReference type="EMBL" id="NVP00390.1"/>
    </source>
</evidence>
<keyword evidence="1" id="KW-0732">Signal</keyword>
<organism evidence="2 3">
    <name type="scientific">Photobacterium damselae subsp. damselae</name>
    <name type="common">Listonella damsela</name>
    <dbReference type="NCBI Taxonomy" id="85581"/>
    <lineage>
        <taxon>Bacteria</taxon>
        <taxon>Pseudomonadati</taxon>
        <taxon>Pseudomonadota</taxon>
        <taxon>Gammaproteobacteria</taxon>
        <taxon>Vibrionales</taxon>
        <taxon>Vibrionaceae</taxon>
        <taxon>Photobacterium</taxon>
    </lineage>
</organism>
<feature type="chain" id="PRO_5032613031" evidence="1">
    <location>
        <begin position="24"/>
        <end position="63"/>
    </location>
</feature>
<protein>
    <submittedName>
        <fullName evidence="2">Uncharacterized protein</fullName>
    </submittedName>
</protein>
<proteinExistence type="predicted"/>
<gene>
    <name evidence="2" type="ORF">HWA77_09240</name>
</gene>
<comment type="caution">
    <text evidence="2">The sequence shown here is derived from an EMBL/GenBank/DDBJ whole genome shotgun (WGS) entry which is preliminary data.</text>
</comment>
<accession>A0A850QUS6</accession>
<dbReference type="Proteomes" id="UP000533429">
    <property type="component" value="Unassembled WGS sequence"/>
</dbReference>
<reference evidence="2 3" key="1">
    <citation type="submission" date="2020-06" db="EMBL/GenBank/DDBJ databases">
        <title>Photobacterium damselae subsp. damselae comparative genomics.</title>
        <authorList>
            <person name="Osorio C.R."/>
        </authorList>
    </citation>
    <scope>NUCLEOTIDE SEQUENCE [LARGE SCALE GENOMIC DNA]</scope>
    <source>
        <strain evidence="2 3">TW250/03</strain>
    </source>
</reference>
<dbReference type="EMBL" id="JABXOR010000579">
    <property type="protein sequence ID" value="NVP00390.1"/>
    <property type="molecule type" value="Genomic_DNA"/>
</dbReference>